<sequence length="102" mass="11779">MNGIEVVSKILGNEKISTFFADLSNKNKENAVPRGRVANIFVTILAEGELIIRHEGGEDVTLASVDREKYPMILHEKLVSSWRREMLEQLRRDYDSYKEEIK</sequence>
<dbReference type="Proteomes" id="UP000322983">
    <property type="component" value="Chromosome"/>
</dbReference>
<evidence type="ECO:0000313" key="1">
    <source>
        <dbReference type="EMBL" id="BBG23346.1"/>
    </source>
</evidence>
<name>A0A510DT08_9CREN</name>
<evidence type="ECO:0000313" key="2">
    <source>
        <dbReference type="Proteomes" id="UP000322983"/>
    </source>
</evidence>
<proteinExistence type="predicted"/>
<protein>
    <submittedName>
        <fullName evidence="1">Uncharacterized protein</fullName>
    </submittedName>
</protein>
<dbReference type="STRING" id="1294262.GCA_001316085_02937"/>
<organism evidence="1 2">
    <name type="scientific">Sulfuracidifex tepidarius</name>
    <dbReference type="NCBI Taxonomy" id="1294262"/>
    <lineage>
        <taxon>Archaea</taxon>
        <taxon>Thermoproteota</taxon>
        <taxon>Thermoprotei</taxon>
        <taxon>Sulfolobales</taxon>
        <taxon>Sulfolobaceae</taxon>
        <taxon>Sulfuracidifex</taxon>
    </lineage>
</organism>
<keyword evidence="2" id="KW-1185">Reference proteome</keyword>
<dbReference type="EMBL" id="AP018929">
    <property type="protein sequence ID" value="BBG23346.1"/>
    <property type="molecule type" value="Genomic_DNA"/>
</dbReference>
<dbReference type="AlphaFoldDB" id="A0A510DT08"/>
<accession>A0A510DT08</accession>
<dbReference type="KEGG" id="step:IC006_0630"/>
<gene>
    <name evidence="1" type="ORF">IC006_0630</name>
</gene>
<dbReference type="GeneID" id="69060578"/>
<dbReference type="RefSeq" id="WP_232048986.1">
    <property type="nucleotide sequence ID" value="NZ_AP018929.1"/>
</dbReference>
<reference evidence="1 2" key="1">
    <citation type="journal article" date="2020" name="Int. J. Syst. Evol. Microbiol.">
        <title>Sulfuracidifex tepidarius gen. nov., sp. nov. and transfer of Sulfolobus metallicus Huber and Stetter 1992 to the genus Sulfuracidifex as Sulfuracidifex metallicus comb. nov.</title>
        <authorList>
            <person name="Itoh T."/>
            <person name="Miura T."/>
            <person name="Sakai H.D."/>
            <person name="Kato S."/>
            <person name="Ohkuma M."/>
            <person name="Takashina T."/>
        </authorList>
    </citation>
    <scope>NUCLEOTIDE SEQUENCE [LARGE SCALE GENOMIC DNA]</scope>
    <source>
        <strain evidence="1 2">IC-006</strain>
    </source>
</reference>